<dbReference type="Proteomes" id="UP001250538">
    <property type="component" value="Unassembled WGS sequence"/>
</dbReference>
<comment type="similarity">
    <text evidence="1">Belongs to the UDP-glycosyltransferase family.</text>
</comment>
<dbReference type="EMBL" id="JAVYAA010000007">
    <property type="protein sequence ID" value="MDT8979382.1"/>
    <property type="molecule type" value="Genomic_DNA"/>
</dbReference>
<comment type="caution">
    <text evidence="5">The sequence shown here is derived from an EMBL/GenBank/DDBJ whole genome shotgun (WGS) entry which is preliminary data.</text>
</comment>
<accession>A0AAJ2JZT2</accession>
<dbReference type="InterPro" id="IPR010610">
    <property type="entry name" value="EryCIII-like_C"/>
</dbReference>
<organism evidence="5 6">
    <name type="scientific">Paenibacillus suaedae</name>
    <dbReference type="NCBI Taxonomy" id="3077233"/>
    <lineage>
        <taxon>Bacteria</taxon>
        <taxon>Bacillati</taxon>
        <taxon>Bacillota</taxon>
        <taxon>Bacilli</taxon>
        <taxon>Bacillales</taxon>
        <taxon>Paenibacillaceae</taxon>
        <taxon>Paenibacillus</taxon>
    </lineage>
</organism>
<evidence type="ECO:0000256" key="3">
    <source>
        <dbReference type="ARBA" id="ARBA00023136"/>
    </source>
</evidence>
<dbReference type="GO" id="GO:0008194">
    <property type="term" value="F:UDP-glycosyltransferase activity"/>
    <property type="evidence" value="ECO:0007669"/>
    <property type="project" value="InterPro"/>
</dbReference>
<gene>
    <name evidence="5" type="ORF">RQP50_24390</name>
</gene>
<proteinExistence type="inferred from homology"/>
<keyword evidence="3" id="KW-0472">Membrane</keyword>
<dbReference type="Gene3D" id="3.40.50.2000">
    <property type="entry name" value="Glycogen Phosphorylase B"/>
    <property type="match status" value="2"/>
</dbReference>
<dbReference type="Pfam" id="PF06722">
    <property type="entry name" value="EryCIII-like_C"/>
    <property type="match status" value="1"/>
</dbReference>
<evidence type="ECO:0000313" key="6">
    <source>
        <dbReference type="Proteomes" id="UP001250538"/>
    </source>
</evidence>
<dbReference type="AlphaFoldDB" id="A0AAJ2JZT2"/>
<dbReference type="PANTHER" id="PTHR21015">
    <property type="entry name" value="UDP-N-ACETYLGLUCOSAMINE--N-ACETYLMURAMYL-(PENTAPEPTIDE) PYROPHOSPHORYL-UNDECAPRENOL N-ACETYLGLUCOSAMINE TRANSFERASE 1"/>
    <property type="match status" value="1"/>
</dbReference>
<dbReference type="RefSeq" id="WP_072730120.1">
    <property type="nucleotide sequence ID" value="NZ_JAVYAA010000007.1"/>
</dbReference>
<keyword evidence="6" id="KW-1185">Reference proteome</keyword>
<feature type="domain" description="Erythromycin biosynthesis protein CIII-like C-terminal" evidence="4">
    <location>
        <begin position="246"/>
        <end position="371"/>
    </location>
</feature>
<reference evidence="6" key="1">
    <citation type="submission" date="2023-09" db="EMBL/GenBank/DDBJ databases">
        <title>Paenibacillus sp. chi10 Genome sequencing and assembly.</title>
        <authorList>
            <person name="Kim I."/>
        </authorList>
    </citation>
    <scope>NUCLEOTIDE SEQUENCE [LARGE SCALE GENOMIC DNA]</scope>
    <source>
        <strain evidence="6">chi10</strain>
    </source>
</reference>
<name>A0AAJ2JZT2_9BACL</name>
<dbReference type="PANTHER" id="PTHR21015:SF22">
    <property type="entry name" value="GLYCOSYLTRANSFERASE"/>
    <property type="match status" value="1"/>
</dbReference>
<evidence type="ECO:0000259" key="4">
    <source>
        <dbReference type="Pfam" id="PF06722"/>
    </source>
</evidence>
<dbReference type="InterPro" id="IPR002213">
    <property type="entry name" value="UDP_glucos_trans"/>
</dbReference>
<evidence type="ECO:0000313" key="5">
    <source>
        <dbReference type="EMBL" id="MDT8979382.1"/>
    </source>
</evidence>
<keyword evidence="2" id="KW-0808">Transferase</keyword>
<evidence type="ECO:0000256" key="1">
    <source>
        <dbReference type="ARBA" id="ARBA00009995"/>
    </source>
</evidence>
<evidence type="ECO:0000256" key="2">
    <source>
        <dbReference type="ARBA" id="ARBA00022679"/>
    </source>
</evidence>
<dbReference type="SUPFAM" id="SSF53756">
    <property type="entry name" value="UDP-Glycosyltransferase/glycogen phosphorylase"/>
    <property type="match status" value="1"/>
</dbReference>
<sequence>MSKIVFFSIPAHGHTNPTIPVVAELVNRGHQVWYYSFLEFQEKIEGAGAAFIACDEFLPQLSQKELDRKVGKDFTALIEMVADTTIALDEKVCQELREIQPDCIVSDSICFWGKLFAKKLEIPYVCSTTTFAFNQYTAKLMKRGFIDLWRMIVGLPRMNRKIQLLKNHGYEIENFISIVQNNNETDTIVYTSKEFQPMADTFSERYAFVGPSIRQSPSIQINKKDRKRIYISLGTILNQNQDFYQKVIQAFADTDYDVVMSVGEKTEIASLGNIPRNFTVNNVVDQISVLQTADVFITHCGMNSVNESLYFGVPMVLFPQHSEQGLVADRVAQLGAGLQLKGKKPKYLAAAVSEVLTNRTYQENALKLSETFQNAGGAVEAANVILTKIRAKS</sequence>
<dbReference type="FunFam" id="3.40.50.2000:FF:000072">
    <property type="entry name" value="Glycosyl transferase"/>
    <property type="match status" value="1"/>
</dbReference>
<dbReference type="CDD" id="cd03784">
    <property type="entry name" value="GT1_Gtf-like"/>
    <property type="match status" value="1"/>
</dbReference>
<protein>
    <submittedName>
        <fullName evidence="5">Glycosyltransferase</fullName>
    </submittedName>
</protein>
<dbReference type="InterPro" id="IPR006326">
    <property type="entry name" value="UDPGT_MGT-like"/>
</dbReference>
<dbReference type="GO" id="GO:0016758">
    <property type="term" value="F:hexosyltransferase activity"/>
    <property type="evidence" value="ECO:0007669"/>
    <property type="project" value="InterPro"/>
</dbReference>
<dbReference type="NCBIfam" id="TIGR01426">
    <property type="entry name" value="MGT"/>
    <property type="match status" value="1"/>
</dbReference>